<name>A0AC60PFX2_IXOPE</name>
<keyword evidence="2" id="KW-1185">Reference proteome</keyword>
<reference evidence="1 2" key="1">
    <citation type="journal article" date="2020" name="Cell">
        <title>Large-Scale Comparative Analyses of Tick Genomes Elucidate Their Genetic Diversity and Vector Capacities.</title>
        <authorList>
            <consortium name="Tick Genome and Microbiome Consortium (TIGMIC)"/>
            <person name="Jia N."/>
            <person name="Wang J."/>
            <person name="Shi W."/>
            <person name="Du L."/>
            <person name="Sun Y."/>
            <person name="Zhan W."/>
            <person name="Jiang J.F."/>
            <person name="Wang Q."/>
            <person name="Zhang B."/>
            <person name="Ji P."/>
            <person name="Bell-Sakyi L."/>
            <person name="Cui X.M."/>
            <person name="Yuan T.T."/>
            <person name="Jiang B.G."/>
            <person name="Yang W.F."/>
            <person name="Lam T.T."/>
            <person name="Chang Q.C."/>
            <person name="Ding S.J."/>
            <person name="Wang X.J."/>
            <person name="Zhu J.G."/>
            <person name="Ruan X.D."/>
            <person name="Zhao L."/>
            <person name="Wei J.T."/>
            <person name="Ye R.Z."/>
            <person name="Que T.C."/>
            <person name="Du C.H."/>
            <person name="Zhou Y.H."/>
            <person name="Cheng J.X."/>
            <person name="Dai P.F."/>
            <person name="Guo W.B."/>
            <person name="Han X.H."/>
            <person name="Huang E.J."/>
            <person name="Li L.F."/>
            <person name="Wei W."/>
            <person name="Gao Y.C."/>
            <person name="Liu J.Z."/>
            <person name="Shao H.Z."/>
            <person name="Wang X."/>
            <person name="Wang C.C."/>
            <person name="Yang T.C."/>
            <person name="Huo Q.B."/>
            <person name="Li W."/>
            <person name="Chen H.Y."/>
            <person name="Chen S.E."/>
            <person name="Zhou L.G."/>
            <person name="Ni X.B."/>
            <person name="Tian J.H."/>
            <person name="Sheng Y."/>
            <person name="Liu T."/>
            <person name="Pan Y.S."/>
            <person name="Xia L.Y."/>
            <person name="Li J."/>
            <person name="Zhao F."/>
            <person name="Cao W.C."/>
        </authorList>
    </citation>
    <scope>NUCLEOTIDE SEQUENCE [LARGE SCALE GENOMIC DNA]</scope>
    <source>
        <strain evidence="1">Iper-2018</strain>
    </source>
</reference>
<accession>A0AC60PFX2</accession>
<organism evidence="1 2">
    <name type="scientific">Ixodes persulcatus</name>
    <name type="common">Taiga tick</name>
    <dbReference type="NCBI Taxonomy" id="34615"/>
    <lineage>
        <taxon>Eukaryota</taxon>
        <taxon>Metazoa</taxon>
        <taxon>Ecdysozoa</taxon>
        <taxon>Arthropoda</taxon>
        <taxon>Chelicerata</taxon>
        <taxon>Arachnida</taxon>
        <taxon>Acari</taxon>
        <taxon>Parasitiformes</taxon>
        <taxon>Ixodida</taxon>
        <taxon>Ixodoidea</taxon>
        <taxon>Ixodidae</taxon>
        <taxon>Ixodinae</taxon>
        <taxon>Ixodes</taxon>
    </lineage>
</organism>
<comment type="caution">
    <text evidence="1">The sequence shown here is derived from an EMBL/GenBank/DDBJ whole genome shotgun (WGS) entry which is preliminary data.</text>
</comment>
<evidence type="ECO:0000313" key="2">
    <source>
        <dbReference type="Proteomes" id="UP000805193"/>
    </source>
</evidence>
<protein>
    <submittedName>
        <fullName evidence="1">Uncharacterized protein</fullName>
    </submittedName>
</protein>
<sequence>IFLCIIAQVEALGISLGVFLAPFGISTLHHPTDVPRHNVNSETQDVVQHFLGIAHPRYVIRQQFPRQNVDELYMRVAAAQASQKGSVDSSDVDVQHPGLVPTLRPYQRDVVRWMLCRERQPPVASEGNFLSTTVVDCRGKTLAYNAFAGFFAKEKLPFASVARPGGILADEMGLGKTVELLACILSNPMPDIDALSVSSCDTEVYPTEFQDDIAEGAKVECFCGDYFNSCGTPEEIVLCPECGVFQHVACTTKDGLCSEDRYMCPQCWVDPHREKLKVKATLIVSPASISFQWLEEIERHQTELSVMVYEGIQAQGFVPPTTFAKHDIVLVTYEVLKREIYFTDLPNSNAPGGRSLRNPKKFLPVPCPLTALEWWRVALDEAQMVEGAANNTSRMALKLSAVNRWCVTGTPIQKSLQDLYGLFLFLGEEPYDSEFWWKELLLIPYCNGNTEPLVSLLSSCFKRTIKRNVLEQIGVPPQESHFHSLHFSPVEEVFYKREAEKCASAFLEQVRKFPDHSVKVEKLDRHSVGLLLQPLKRLRQACCHPQAVRGSCLPMRTDTMTMEELLTSLIKKTTVECEEAHRRMISAMNGIAGIYIIRDMLKGAANIYREVLWSAKDHSKNIKTDRLQQLHALHNLKQLLDACKVPSSAMTYPDKPPLACENRIVNGMPPDACNTSFYELPEQKHNESTGQYPKVNIVQTEANCPEMSAVSSAPIGAPAICGDGLEKNSKAVSQKEVSFTNDLSMADAVINVTPAASDKTSSETSEPDLRKDEADTTLKLPVDRTPNNSLELLLGDLDRPHSSKLVDANVSRVEGVRQMGTPALLVSRLTQGSTPMPAFRKISYIPQAPNDDKLEEEALKLKESYLEGYITRTTTAKEQMLQAVQAVQENMKKFTLPKSKPWWNLLLNASVEKCLDMWIVMKVNTDLETQKSAVAPSFSGQLTSVTGLQYIIETQLMQLHSAREALLHTVEDLSAEPSTEEVTAAVECHLRPSRKKRDKCKYCTIHEMFNRYESRLFCFTEDAAHVEEQNKEDALLASLRRGNWGDSNLEKIIKSLCKNAAFCGNKAVCDDGALHMQLFTAFKKEFRAMRAVYMSTTDLVAALDELEMATLRLELQLPDKTVHRGGNNKDDDSIQKPTNVLSPWEVSHL</sequence>
<dbReference type="Proteomes" id="UP000805193">
    <property type="component" value="Unassembled WGS sequence"/>
</dbReference>
<proteinExistence type="predicted"/>
<evidence type="ECO:0000313" key="1">
    <source>
        <dbReference type="EMBL" id="KAG0419079.1"/>
    </source>
</evidence>
<feature type="non-terminal residue" evidence="1">
    <location>
        <position position="1"/>
    </location>
</feature>
<dbReference type="EMBL" id="JABSTQ010010663">
    <property type="protein sequence ID" value="KAG0419079.1"/>
    <property type="molecule type" value="Genomic_DNA"/>
</dbReference>
<gene>
    <name evidence="1" type="ORF">HPB47_004371</name>
</gene>